<name>A0A0F4ZLS1_9PEZI</name>
<dbReference type="OrthoDB" id="2590239at2759"/>
<dbReference type="InterPro" id="IPR051385">
    <property type="entry name" value="Ceramide-binding_SVF1"/>
</dbReference>
<evidence type="ECO:0000256" key="3">
    <source>
        <dbReference type="ARBA" id="ARBA00022490"/>
    </source>
</evidence>
<dbReference type="PANTHER" id="PTHR47107">
    <property type="entry name" value="SVF1-LIKE PROTEIN YDR222W-RELATED"/>
    <property type="match status" value="1"/>
</dbReference>
<dbReference type="EMBL" id="LAEV01000252">
    <property type="protein sequence ID" value="KKA30783.1"/>
    <property type="molecule type" value="Genomic_DNA"/>
</dbReference>
<organism evidence="6 7">
    <name type="scientific">Thielaviopsis punctulata</name>
    <dbReference type="NCBI Taxonomy" id="72032"/>
    <lineage>
        <taxon>Eukaryota</taxon>
        <taxon>Fungi</taxon>
        <taxon>Dikarya</taxon>
        <taxon>Ascomycota</taxon>
        <taxon>Pezizomycotina</taxon>
        <taxon>Sordariomycetes</taxon>
        <taxon>Hypocreomycetidae</taxon>
        <taxon>Microascales</taxon>
        <taxon>Ceratocystidaceae</taxon>
        <taxon>Thielaviopsis</taxon>
    </lineage>
</organism>
<gene>
    <name evidence="6" type="ORF">TD95_004409</name>
</gene>
<evidence type="ECO:0000313" key="6">
    <source>
        <dbReference type="EMBL" id="KKA30783.1"/>
    </source>
</evidence>
<protein>
    <recommendedName>
        <fullName evidence="8">Survival factor 1</fullName>
    </recommendedName>
</protein>
<evidence type="ECO:0008006" key="8">
    <source>
        <dbReference type="Google" id="ProtNLM"/>
    </source>
</evidence>
<dbReference type="Gene3D" id="2.40.370.10">
    <property type="entry name" value="AttH-like domain"/>
    <property type="match status" value="1"/>
</dbReference>
<dbReference type="AlphaFoldDB" id="A0A0F4ZLS1"/>
<reference evidence="6 7" key="1">
    <citation type="submission" date="2015-03" db="EMBL/GenBank/DDBJ databases">
        <authorList>
            <person name="Radwan O."/>
            <person name="Al-Naeli F.A."/>
            <person name="Rendon G.A."/>
            <person name="Fields C."/>
        </authorList>
    </citation>
    <scope>NUCLEOTIDE SEQUENCE [LARGE SCALE GENOMIC DNA]</scope>
    <source>
        <strain evidence="6">CR-DP1</strain>
    </source>
</reference>
<proteinExistence type="inferred from homology"/>
<dbReference type="InterPro" id="IPR013931">
    <property type="entry name" value="Svf1-like_N"/>
</dbReference>
<feature type="domain" description="Svf1-like C-terminal" evidence="5">
    <location>
        <begin position="216"/>
        <end position="379"/>
    </location>
</feature>
<evidence type="ECO:0000256" key="2">
    <source>
        <dbReference type="ARBA" id="ARBA00009069"/>
    </source>
</evidence>
<dbReference type="Pfam" id="PF17187">
    <property type="entry name" value="Svf1_C"/>
    <property type="match status" value="1"/>
</dbReference>
<keyword evidence="7" id="KW-1185">Reference proteome</keyword>
<accession>A0A0F4ZLS1</accession>
<evidence type="ECO:0000313" key="7">
    <source>
        <dbReference type="Proteomes" id="UP000033483"/>
    </source>
</evidence>
<comment type="subcellular location">
    <subcellularLocation>
        <location evidence="1">Cytoplasm</location>
    </subcellularLocation>
</comment>
<comment type="caution">
    <text evidence="6">The sequence shown here is derived from an EMBL/GenBank/DDBJ whole genome shotgun (WGS) entry which is preliminary data.</text>
</comment>
<evidence type="ECO:0000259" key="4">
    <source>
        <dbReference type="Pfam" id="PF08622"/>
    </source>
</evidence>
<keyword evidence="3" id="KW-0963">Cytoplasm</keyword>
<dbReference type="SUPFAM" id="SSF159245">
    <property type="entry name" value="AttH-like"/>
    <property type="match status" value="1"/>
</dbReference>
<dbReference type="GO" id="GO:0006979">
    <property type="term" value="P:response to oxidative stress"/>
    <property type="evidence" value="ECO:0007669"/>
    <property type="project" value="InterPro"/>
</dbReference>
<evidence type="ECO:0000259" key="5">
    <source>
        <dbReference type="Pfam" id="PF17187"/>
    </source>
</evidence>
<dbReference type="Proteomes" id="UP000033483">
    <property type="component" value="Unassembled WGS sequence"/>
</dbReference>
<feature type="domain" description="Svf1-like N-terminal" evidence="4">
    <location>
        <begin position="55"/>
        <end position="214"/>
    </location>
</feature>
<comment type="similarity">
    <text evidence="2">Belongs to the SVF1 family.</text>
</comment>
<evidence type="ECO:0000256" key="1">
    <source>
        <dbReference type="ARBA" id="ARBA00004496"/>
    </source>
</evidence>
<dbReference type="Pfam" id="PF08622">
    <property type="entry name" value="Svf1"/>
    <property type="match status" value="1"/>
</dbReference>
<dbReference type="InterPro" id="IPR023374">
    <property type="entry name" value="AttH-like_dom_sf"/>
</dbReference>
<dbReference type="GO" id="GO:0005737">
    <property type="term" value="C:cytoplasm"/>
    <property type="evidence" value="ECO:0007669"/>
    <property type="project" value="UniProtKB-SubCell"/>
</dbReference>
<dbReference type="PANTHER" id="PTHR47107:SF1">
    <property type="entry name" value="CERAMIDE-BINDING PROTEIN SVF1-RELATED"/>
    <property type="match status" value="1"/>
</dbReference>
<sequence>MFNWAKQQLANVAGTQEPIHGAGAFHSVAEQAKETPYTEIQRDGFKWKEVDGNFVQTQTFYYTADNGKMGMCQVIYSNVTGLRATCQFNSKVFSSDPSKPHVWCSDQIQNPEFSEDYVSFYGDGCAVEMSEDGNTWTIKSMVNEACLVNLTITRESPGYHIGKDGYSTYGTDSANPWGSMRHAFWPRCKVEGTCTTSEGAIDFKGRAFYVYALQGMKPHHAAARWNFLSFQGPTYSANVMEFTTPASYDFSKVSIGAIAKDGEIVVAGPITTCEHTKTIKDEVTEWDAPDHMKFTWEGQTKDGTAISASMDGKFDHADCVDVMAEVPTFVKKVVAGAAGTKPYIYQFSTEHSKTPLKLKIGDEEICEEGICFAEASFVS</sequence>
<dbReference type="InterPro" id="IPR033394">
    <property type="entry name" value="Svf1-like_C"/>
</dbReference>